<keyword evidence="2" id="KW-1185">Reference proteome</keyword>
<reference evidence="1 2" key="1">
    <citation type="submission" date="2021-01" db="EMBL/GenBank/DDBJ databases">
        <title>Chryseolinea sp. Jin1 Genome sequencing and assembly.</title>
        <authorList>
            <person name="Kim I."/>
        </authorList>
    </citation>
    <scope>NUCLEOTIDE SEQUENCE [LARGE SCALE GENOMIC DNA]</scope>
    <source>
        <strain evidence="1 2">Jin1</strain>
    </source>
</reference>
<comment type="caution">
    <text evidence="1">The sequence shown here is derived from an EMBL/GenBank/DDBJ whole genome shotgun (WGS) entry which is preliminary data.</text>
</comment>
<proteinExistence type="predicted"/>
<dbReference type="Pfam" id="PF11731">
    <property type="entry name" value="Cdd1"/>
    <property type="match status" value="1"/>
</dbReference>
<organism evidence="1 2">
    <name type="scientific">Chryseolinea lacunae</name>
    <dbReference type="NCBI Taxonomy" id="2801331"/>
    <lineage>
        <taxon>Bacteria</taxon>
        <taxon>Pseudomonadati</taxon>
        <taxon>Bacteroidota</taxon>
        <taxon>Cytophagia</taxon>
        <taxon>Cytophagales</taxon>
        <taxon>Fulvivirgaceae</taxon>
        <taxon>Chryseolinea</taxon>
    </lineage>
</organism>
<protein>
    <submittedName>
        <fullName evidence="1">Helix-hairpin-helix domain-containing protein</fullName>
    </submittedName>
</protein>
<dbReference type="EMBL" id="JAERRB010000016">
    <property type="protein sequence ID" value="MBL0745415.1"/>
    <property type="molecule type" value="Genomic_DNA"/>
</dbReference>
<evidence type="ECO:0000313" key="1">
    <source>
        <dbReference type="EMBL" id="MBL0745415.1"/>
    </source>
</evidence>
<name>A0ABS1L1G7_9BACT</name>
<dbReference type="Gene3D" id="1.10.150.20">
    <property type="entry name" value="5' to 3' exonuclease, C-terminal subdomain"/>
    <property type="match status" value="1"/>
</dbReference>
<sequence>MNDKKTALKELQQIPGVGKAVAGDLWRMGITSVADLKGQNPEALYVLHNDEKGQVQDICMLYTFRCAVYYANTVNKKQDPEKLKWWNWMDKKKMNSVEKDAEIRKSLEG</sequence>
<dbReference type="InterPro" id="IPR021725">
    <property type="entry name" value="Cdd1"/>
</dbReference>
<evidence type="ECO:0000313" key="2">
    <source>
        <dbReference type="Proteomes" id="UP000613030"/>
    </source>
</evidence>
<accession>A0ABS1L1G7</accession>
<dbReference type="Proteomes" id="UP000613030">
    <property type="component" value="Unassembled WGS sequence"/>
</dbReference>
<gene>
    <name evidence="1" type="ORF">JI741_29560</name>
</gene>
<dbReference type="SUPFAM" id="SSF81585">
    <property type="entry name" value="PsbU/PolX domain-like"/>
    <property type="match status" value="1"/>
</dbReference>
<dbReference type="RefSeq" id="WP_202015836.1">
    <property type="nucleotide sequence ID" value="NZ_JAERRB010000016.1"/>
</dbReference>